<dbReference type="GO" id="GO:0004467">
    <property type="term" value="F:long-chain fatty acid-CoA ligase activity"/>
    <property type="evidence" value="ECO:0007669"/>
    <property type="project" value="UniProtKB-EC"/>
</dbReference>
<dbReference type="EMBL" id="JAAOYO010000001">
    <property type="protein sequence ID" value="NII40137.1"/>
    <property type="molecule type" value="Genomic_DNA"/>
</dbReference>
<evidence type="ECO:0000313" key="8">
    <source>
        <dbReference type="EMBL" id="NII40137.1"/>
    </source>
</evidence>
<name>A0ABX0T541_9MICO</name>
<evidence type="ECO:0000256" key="4">
    <source>
        <dbReference type="ARBA" id="ARBA00023098"/>
    </source>
</evidence>
<dbReference type="PANTHER" id="PTHR43272:SF32">
    <property type="entry name" value="AMP-DEPENDENT SYNTHETASE_LIGASE DOMAIN-CONTAINING PROTEIN"/>
    <property type="match status" value="1"/>
</dbReference>
<dbReference type="PROSITE" id="PS00455">
    <property type="entry name" value="AMP_BINDING"/>
    <property type="match status" value="1"/>
</dbReference>
<dbReference type="Pfam" id="PF00501">
    <property type="entry name" value="AMP-binding"/>
    <property type="match status" value="1"/>
</dbReference>
<sequence length="663" mass="70768">MTDQRADRTTSTSTGGSPTAHDTAPATAPGRHAGPGPDQVRTSATPDTATPDTATPDTGPVAPDHGSAARLLSDRARLTPTRAILAERTGDTWTGISAADVLARVRAIAKGFVAAGLRPGAHVAILSRTRMEWTLVDFAVWTAGLVSVPVYETSSPDQIRHILSDSESVAIVVEKEEHARRVAAIAPDLPHLAQHWTIDGGGLDDLGRLGEEIADEELDARTAAVSGRDDATIIYTSGTTGRPKGCVLRHDNFTATVEGSTEAMSEIVSGDASTLLFIPMAHVFARFIAAMSVSAGVLVGHEPDTKDLMRAVSTFRPTFLLAVPRVFEKIYNSAEQKADLGGKGRVFRAAAATAVAHSEAVAAGRVPFPLALRFRLFDRLVYRRLRDAIGGRVRYAISGSAPLSPRLSHFFRSIGVDILEGYGLTETTAPATVNRATELRIGTVGRALPGVEVRIADDQEILIRGVDVFDRYWQNPEATAAAFRDGWFRTGDLGRLDDDGILSVTGRAKELIVTASGKNVAPAPLEDAIREHPLVGQVVVVGEGKPFVAAIVTLDREMLPGWCEARGIAPALSPQQAAHDERVQQAVQEAVDTANARVSRAESVRSFSVVDADLTEASGHLTPKLTIKRSVVLRDFAADIEYIYSGSAVQTTATPVVQSRRRH</sequence>
<keyword evidence="9" id="KW-1185">Reference proteome</keyword>
<keyword evidence="3" id="KW-0276">Fatty acid metabolism</keyword>
<proteinExistence type="inferred from homology"/>
<comment type="caution">
    <text evidence="8">The sequence shown here is derived from an EMBL/GenBank/DDBJ whole genome shotgun (WGS) entry which is preliminary data.</text>
</comment>
<organism evidence="8 9">
    <name type="scientific">Curtobacterium salicis</name>
    <dbReference type="NCBI Taxonomy" id="1779862"/>
    <lineage>
        <taxon>Bacteria</taxon>
        <taxon>Bacillati</taxon>
        <taxon>Actinomycetota</taxon>
        <taxon>Actinomycetes</taxon>
        <taxon>Micrococcales</taxon>
        <taxon>Microbacteriaceae</taxon>
        <taxon>Curtobacterium</taxon>
    </lineage>
</organism>
<evidence type="ECO:0000256" key="1">
    <source>
        <dbReference type="ARBA" id="ARBA00006432"/>
    </source>
</evidence>
<feature type="region of interest" description="Disordered" evidence="6">
    <location>
        <begin position="1"/>
        <end position="73"/>
    </location>
</feature>
<feature type="compositionally biased region" description="Low complexity" evidence="6">
    <location>
        <begin position="42"/>
        <end position="64"/>
    </location>
</feature>
<evidence type="ECO:0000313" key="9">
    <source>
        <dbReference type="Proteomes" id="UP001318300"/>
    </source>
</evidence>
<keyword evidence="4" id="KW-0443">Lipid metabolism</keyword>
<dbReference type="Proteomes" id="UP001318300">
    <property type="component" value="Unassembled WGS sequence"/>
</dbReference>
<dbReference type="SUPFAM" id="SSF56801">
    <property type="entry name" value="Acetyl-CoA synthetase-like"/>
    <property type="match status" value="1"/>
</dbReference>
<evidence type="ECO:0000256" key="2">
    <source>
        <dbReference type="ARBA" id="ARBA00022598"/>
    </source>
</evidence>
<dbReference type="CDD" id="cd05907">
    <property type="entry name" value="VL_LC_FACS_like"/>
    <property type="match status" value="1"/>
</dbReference>
<comment type="similarity">
    <text evidence="1">Belongs to the ATP-dependent AMP-binding enzyme family.</text>
</comment>
<evidence type="ECO:0000256" key="6">
    <source>
        <dbReference type="SAM" id="MobiDB-lite"/>
    </source>
</evidence>
<dbReference type="Pfam" id="PF23562">
    <property type="entry name" value="AMP-binding_C_3"/>
    <property type="match status" value="1"/>
</dbReference>
<evidence type="ECO:0000259" key="7">
    <source>
        <dbReference type="Pfam" id="PF00501"/>
    </source>
</evidence>
<dbReference type="InterPro" id="IPR020845">
    <property type="entry name" value="AMP-binding_CS"/>
</dbReference>
<reference evidence="8 9" key="1">
    <citation type="submission" date="2020-03" db="EMBL/GenBank/DDBJ databases">
        <title>Above-ground endophytic microbial communities from plants in different locations in the United States.</title>
        <authorList>
            <person name="Frank C."/>
        </authorList>
    </citation>
    <scope>NUCLEOTIDE SEQUENCE [LARGE SCALE GENOMIC DNA]</scope>
    <source>
        <strain evidence="8 9">WW7</strain>
    </source>
</reference>
<evidence type="ECO:0000256" key="3">
    <source>
        <dbReference type="ARBA" id="ARBA00022832"/>
    </source>
</evidence>
<dbReference type="PANTHER" id="PTHR43272">
    <property type="entry name" value="LONG-CHAIN-FATTY-ACID--COA LIGASE"/>
    <property type="match status" value="1"/>
</dbReference>
<protein>
    <recommendedName>
        <fullName evidence="5">Acyl-CoA synthetase</fullName>
    </recommendedName>
</protein>
<dbReference type="InterPro" id="IPR042099">
    <property type="entry name" value="ANL_N_sf"/>
</dbReference>
<dbReference type="Gene3D" id="3.40.50.12780">
    <property type="entry name" value="N-terminal domain of ligase-like"/>
    <property type="match status" value="1"/>
</dbReference>
<keyword evidence="2 8" id="KW-0436">Ligase</keyword>
<gene>
    <name evidence="8" type="ORF">E9228_000756</name>
</gene>
<feature type="domain" description="AMP-dependent synthetase/ligase" evidence="7">
    <location>
        <begin position="74"/>
        <end position="473"/>
    </location>
</feature>
<feature type="compositionally biased region" description="Low complexity" evidence="6">
    <location>
        <begin position="9"/>
        <end position="29"/>
    </location>
</feature>
<accession>A0ABX0T541</accession>
<evidence type="ECO:0000256" key="5">
    <source>
        <dbReference type="ARBA" id="ARBA00032875"/>
    </source>
</evidence>
<dbReference type="InterPro" id="IPR000873">
    <property type="entry name" value="AMP-dep_synth/lig_dom"/>
</dbReference>